<dbReference type="Pfam" id="PF03415">
    <property type="entry name" value="Peptidase_C11"/>
    <property type="match status" value="1"/>
</dbReference>
<evidence type="ECO:0000313" key="1">
    <source>
        <dbReference type="EMBL" id="CCM63368.1"/>
    </source>
</evidence>
<evidence type="ECO:0000313" key="2">
    <source>
        <dbReference type="Proteomes" id="UP000018291"/>
    </source>
</evidence>
<dbReference type="RefSeq" id="WP_012225853.1">
    <property type="nucleotide sequence ID" value="NZ_HG422565.1"/>
</dbReference>
<dbReference type="InterPro" id="IPR005077">
    <property type="entry name" value="Peptidase_C11"/>
</dbReference>
<protein>
    <submittedName>
        <fullName evidence="1">Putative Peptidase C11, clostripain</fullName>
    </submittedName>
</protein>
<dbReference type="EMBL" id="CANL01000014">
    <property type="protein sequence ID" value="CCM63368.1"/>
    <property type="molecule type" value="Genomic_DNA"/>
</dbReference>
<dbReference type="Gene3D" id="3.40.50.11970">
    <property type="match status" value="1"/>
</dbReference>
<dbReference type="PANTHER" id="PTHR37835">
    <property type="entry name" value="ALPHA-CLOSTRIPAIN"/>
    <property type="match status" value="1"/>
</dbReference>
<organism evidence="1 2">
    <name type="scientific">Candidatus Neomicrothrix parvicella RN1</name>
    <dbReference type="NCBI Taxonomy" id="1229780"/>
    <lineage>
        <taxon>Bacteria</taxon>
        <taxon>Bacillati</taxon>
        <taxon>Actinomycetota</taxon>
        <taxon>Acidimicrobiia</taxon>
        <taxon>Acidimicrobiales</taxon>
        <taxon>Microthrixaceae</taxon>
        <taxon>Candidatus Neomicrothrix</taxon>
    </lineage>
</organism>
<dbReference type="PROSITE" id="PS51257">
    <property type="entry name" value="PROKAR_LIPOPROTEIN"/>
    <property type="match status" value="1"/>
</dbReference>
<dbReference type="STRING" id="1229780.BN381_210058"/>
<dbReference type="Proteomes" id="UP000018291">
    <property type="component" value="Unassembled WGS sequence"/>
</dbReference>
<reference evidence="1 2" key="1">
    <citation type="journal article" date="2013" name="ISME J.">
        <title>Metabolic model for the filamentous 'Candidatus Microthrix parvicella' based on genomic and metagenomic analyses.</title>
        <authorList>
            <person name="Jon McIlroy S."/>
            <person name="Kristiansen R."/>
            <person name="Albertsen M."/>
            <person name="Michael Karst S."/>
            <person name="Rossetti S."/>
            <person name="Lund Nielsen J."/>
            <person name="Tandoi V."/>
            <person name="James Seviour R."/>
            <person name="Nielsen P.H."/>
        </authorList>
    </citation>
    <scope>NUCLEOTIDE SEQUENCE [LARGE SCALE GENOMIC DNA]</scope>
    <source>
        <strain evidence="1 2">RN1</strain>
    </source>
</reference>
<dbReference type="PANTHER" id="PTHR37835:SF1">
    <property type="entry name" value="ALPHA-CLOSTRIPAIN"/>
    <property type="match status" value="1"/>
</dbReference>
<dbReference type="HOGENOM" id="CLU_429432_0_0_11"/>
<comment type="caution">
    <text evidence="1">The sequence shown here is derived from an EMBL/GenBank/DDBJ whole genome shotgun (WGS) entry which is preliminary data.</text>
</comment>
<accession>R4YYD8</accession>
<proteinExistence type="predicted"/>
<dbReference type="AlphaFoldDB" id="R4YYD8"/>
<gene>
    <name evidence="1" type="ORF">BN381_210058</name>
</gene>
<sequence>MRRAAAVGLVFVMLAGACSRTDDASISGEPSARGEDAAAEDGSWTILQYSMADNNLEEFMMVDLEELAEVESDDGPNIVALVDRSEEESEVALGDQGDWAGARILRLGNGEFSTLSELGDVNTGDPALLADFISESIKENPADHYGLVISDHGASWPGIGPDDSFDDSLELAELQTALGDGLEAAGVERLDVLGFDACLMASYEVASAMAPFADRMIASEQLEPGHGWDYRSFQVLADEVDADTFGRAVIEGFAEQAVESDTEQDITLSLLDLTKMGALDQAIEDFAGALTERGANVAPVVGRERASTLEFGRSPDETEASHVVDLRMLASQIGVESLDLSEFTDEVEKSLNDVVVQSIDSPANLGASGMTIYFPPAVDYYDAGYEDAPSTGPWSAFLDGYYGSGAEIPDTDQARFVDAEPEVFFDDDGVNIQAEIESATTPNVADSFIRYGVVGDDGTVTYLGEEPATSFDDGTAQGTYDLTELVISDGEDEARAYVDLQFEEDDEVGTIDVPIAYYGPDDEAGGSDYQDALLSITFDTESGDVLQETYYAYHENTGGYGELQTSPEGIVVPEVLVLDDDGGETWEPTSGVGLFADLPSLSYELRPLASGTLLQIELGVTDFGDNADIVSAEVELP</sequence>
<keyword evidence="2" id="KW-1185">Reference proteome</keyword>
<dbReference type="eggNOG" id="COG1716">
    <property type="taxonomic scope" value="Bacteria"/>
</dbReference>
<dbReference type="OrthoDB" id="5507507at2"/>
<name>R4YYD8_9ACTN</name>